<name>A0A0V0GPM7_SOLCH</name>
<dbReference type="EMBL" id="GEDG01033528">
    <property type="protein sequence ID" value="JAP10212.1"/>
    <property type="molecule type" value="Transcribed_RNA"/>
</dbReference>
<dbReference type="AlphaFoldDB" id="A0A0V0GPM7"/>
<organism evidence="1">
    <name type="scientific">Solanum chacoense</name>
    <name type="common">Chaco potato</name>
    <dbReference type="NCBI Taxonomy" id="4108"/>
    <lineage>
        <taxon>Eukaryota</taxon>
        <taxon>Viridiplantae</taxon>
        <taxon>Streptophyta</taxon>
        <taxon>Embryophyta</taxon>
        <taxon>Tracheophyta</taxon>
        <taxon>Spermatophyta</taxon>
        <taxon>Magnoliopsida</taxon>
        <taxon>eudicotyledons</taxon>
        <taxon>Gunneridae</taxon>
        <taxon>Pentapetalae</taxon>
        <taxon>asterids</taxon>
        <taxon>lamiids</taxon>
        <taxon>Solanales</taxon>
        <taxon>Solanaceae</taxon>
        <taxon>Solanoideae</taxon>
        <taxon>Solaneae</taxon>
        <taxon>Solanum</taxon>
    </lineage>
</organism>
<sequence length="64" mass="7645">MHGHAYTHKHTLYPNVERKLCRPRCPILTWYQGQWSRFIEVEVRFIPICCSLILGPHYKCSRSS</sequence>
<evidence type="ECO:0000313" key="1">
    <source>
        <dbReference type="EMBL" id="JAP10212.1"/>
    </source>
</evidence>
<reference evidence="1" key="1">
    <citation type="submission" date="2015-12" db="EMBL/GenBank/DDBJ databases">
        <title>Gene expression during late stages of embryo sac development: a critical building block for successful pollen-pistil interactions.</title>
        <authorList>
            <person name="Liu Y."/>
            <person name="Joly V."/>
            <person name="Sabar M."/>
            <person name="Matton D.P."/>
        </authorList>
    </citation>
    <scope>NUCLEOTIDE SEQUENCE</scope>
</reference>
<proteinExistence type="predicted"/>
<protein>
    <submittedName>
        <fullName evidence="1">Putative ovule protein</fullName>
    </submittedName>
</protein>
<accession>A0A0V0GPM7</accession>